<keyword evidence="5" id="KW-1185">Reference proteome</keyword>
<dbReference type="Proteomes" id="UP000032414">
    <property type="component" value="Chromosome I"/>
</dbReference>
<dbReference type="KEGG" id="tmc:LMI_1246"/>
<keyword evidence="1" id="KW-1133">Transmembrane helix</keyword>
<feature type="transmembrane region" description="Helical" evidence="1">
    <location>
        <begin position="341"/>
        <end position="362"/>
    </location>
</feature>
<feature type="transmembrane region" description="Helical" evidence="1">
    <location>
        <begin position="262"/>
        <end position="280"/>
    </location>
</feature>
<dbReference type="AlphaFoldDB" id="A0A098GGF0"/>
<proteinExistence type="predicted"/>
<reference evidence="2" key="2">
    <citation type="submission" date="2014-09" db="EMBL/GenBank/DDBJ databases">
        <authorList>
            <person name="GOMEZ-VALERO Laura"/>
        </authorList>
    </citation>
    <scope>NUCLEOTIDE SEQUENCE</scope>
    <source>
        <strain evidence="2">ATCC33218</strain>
    </source>
</reference>
<evidence type="ECO:0000313" key="5">
    <source>
        <dbReference type="Proteomes" id="UP000182998"/>
    </source>
</evidence>
<organism evidence="2 4">
    <name type="scientific">Legionella micdadei</name>
    <name type="common">Tatlockia micdadei</name>
    <dbReference type="NCBI Taxonomy" id="451"/>
    <lineage>
        <taxon>Bacteria</taxon>
        <taxon>Pseudomonadati</taxon>
        <taxon>Pseudomonadota</taxon>
        <taxon>Gammaproteobacteria</taxon>
        <taxon>Legionellales</taxon>
        <taxon>Legionellaceae</taxon>
        <taxon>Legionella</taxon>
    </lineage>
</organism>
<feature type="transmembrane region" description="Helical" evidence="1">
    <location>
        <begin position="138"/>
        <end position="156"/>
    </location>
</feature>
<dbReference type="EMBL" id="FMVN01000001">
    <property type="protein sequence ID" value="SCX81560.1"/>
    <property type="molecule type" value="Genomic_DNA"/>
</dbReference>
<accession>A0A098GGF0</accession>
<gene>
    <name evidence="2" type="ORF">LMI_1246</name>
    <name evidence="3" type="ORF">SAMN02982997_00138</name>
</gene>
<dbReference type="Proteomes" id="UP000182998">
    <property type="component" value="Unassembled WGS sequence"/>
</dbReference>
<reference evidence="4" key="1">
    <citation type="submission" date="2014-09" db="EMBL/GenBank/DDBJ databases">
        <authorList>
            <person name="Gomez-Valero L."/>
        </authorList>
    </citation>
    <scope>NUCLEOTIDE SEQUENCE [LARGE SCALE GENOMIC DNA]</scope>
    <source>
        <strain evidence="4">ATCC33218</strain>
    </source>
</reference>
<keyword evidence="1" id="KW-0472">Membrane</keyword>
<dbReference type="HOGENOM" id="CLU_042025_0_0_6"/>
<feature type="transmembrane region" description="Helical" evidence="1">
    <location>
        <begin position="7"/>
        <end position="30"/>
    </location>
</feature>
<dbReference type="PATRIC" id="fig|451.8.peg.1747"/>
<feature type="transmembrane region" description="Helical" evidence="1">
    <location>
        <begin position="312"/>
        <end position="335"/>
    </location>
</feature>
<evidence type="ECO:0000313" key="2">
    <source>
        <dbReference type="EMBL" id="CEG60556.1"/>
    </source>
</evidence>
<reference evidence="3 5" key="3">
    <citation type="submission" date="2016-10" db="EMBL/GenBank/DDBJ databases">
        <authorList>
            <person name="Varghese N."/>
            <person name="Submissions S."/>
        </authorList>
    </citation>
    <scope>NUCLEOTIDE SEQUENCE [LARGE SCALE GENOMIC DNA]</scope>
    <source>
        <strain evidence="3 5">ATCC 33218</strain>
    </source>
</reference>
<dbReference type="EMBL" id="LN614830">
    <property type="protein sequence ID" value="CEG60556.1"/>
    <property type="molecule type" value="Genomic_DNA"/>
</dbReference>
<sequence>MNNKKGLLIGLLFLIFIYLLILQVVAIWPFTIDDMYISLRYAKNWVAGYGIVWNVGEEPVEGYSNFSFVALAALAIRFGFDPVIVLKAMGVAGLFLSTVAIYYLSRLWFTTRLALIPCFWLLLYRGEIIWSVSGLETTIYQALICFSLLFLLKGMGYRFHPQSRSNSNLLFFALAGFLLALAGLTRPEAPALMLLFCVLALYDRPQDRQKDYYKGLAVGCFVCIAIFAPYFIWRWTYYGQLFPNPVYCKSFMNFFAVMDKKYLWLALPFFILSLPAIVKAKDKRHYFFWLPNLLYFILLIDADPVSAFENRLFLPVFALLLPLAFLGTSIIWAWIFPEKNSVFHISLSISAVWIAFFFIPILNLPNYRHFTLNPQAGIRLRAQVLNWLENNISPNSQVVLADSGQIPYLSPLRFIDSYCLNNKSMTVPPMDKMYERLCNVIFITKPQVLILTSLVEGKGKATYTPTDFCLHNKLKQSSVYQFRTIFEINSEPHPYRYEIYTLTN</sequence>
<feature type="transmembrane region" description="Helical" evidence="1">
    <location>
        <begin position="168"/>
        <end position="185"/>
    </location>
</feature>
<evidence type="ECO:0000313" key="4">
    <source>
        <dbReference type="Proteomes" id="UP000032414"/>
    </source>
</evidence>
<evidence type="ECO:0000256" key="1">
    <source>
        <dbReference type="SAM" id="Phobius"/>
    </source>
</evidence>
<feature type="transmembrane region" description="Helical" evidence="1">
    <location>
        <begin position="212"/>
        <end position="233"/>
    </location>
</feature>
<dbReference type="RefSeq" id="WP_045098953.1">
    <property type="nucleotide sequence ID" value="NZ_CP020614.1"/>
</dbReference>
<dbReference type="STRING" id="451.B6N58_09290"/>
<feature type="transmembrane region" description="Helical" evidence="1">
    <location>
        <begin position="84"/>
        <end position="104"/>
    </location>
</feature>
<feature type="transmembrane region" description="Helical" evidence="1">
    <location>
        <begin position="286"/>
        <end position="305"/>
    </location>
</feature>
<protein>
    <submittedName>
        <fullName evidence="3">4-amino-4-deoxy-L-arabinose transferase</fullName>
    </submittedName>
</protein>
<name>A0A098GGF0_LEGMI</name>
<dbReference type="OrthoDB" id="5492344at2"/>
<keyword evidence="3" id="KW-0808">Transferase</keyword>
<evidence type="ECO:0000313" key="3">
    <source>
        <dbReference type="EMBL" id="SCX81560.1"/>
    </source>
</evidence>
<keyword evidence="1" id="KW-0812">Transmembrane</keyword>
<dbReference type="GO" id="GO:0016740">
    <property type="term" value="F:transferase activity"/>
    <property type="evidence" value="ECO:0007669"/>
    <property type="project" value="UniProtKB-KW"/>
</dbReference>